<organism evidence="2 3">
    <name type="scientific">Lyophyllum shimeji</name>
    <name type="common">Hon-shimeji</name>
    <name type="synonym">Tricholoma shimeji</name>
    <dbReference type="NCBI Taxonomy" id="47721"/>
    <lineage>
        <taxon>Eukaryota</taxon>
        <taxon>Fungi</taxon>
        <taxon>Dikarya</taxon>
        <taxon>Basidiomycota</taxon>
        <taxon>Agaricomycotina</taxon>
        <taxon>Agaricomycetes</taxon>
        <taxon>Agaricomycetidae</taxon>
        <taxon>Agaricales</taxon>
        <taxon>Tricholomatineae</taxon>
        <taxon>Lyophyllaceae</taxon>
        <taxon>Lyophyllum</taxon>
    </lineage>
</organism>
<gene>
    <name evidence="2" type="ORF">LshimejAT787_0701030</name>
</gene>
<name>A0A9P3UNE5_LYOSH</name>
<evidence type="ECO:0000313" key="2">
    <source>
        <dbReference type="EMBL" id="GLB39593.1"/>
    </source>
</evidence>
<dbReference type="EMBL" id="BRPK01000007">
    <property type="protein sequence ID" value="GLB39593.1"/>
    <property type="molecule type" value="Genomic_DNA"/>
</dbReference>
<evidence type="ECO:0000313" key="3">
    <source>
        <dbReference type="Proteomes" id="UP001063166"/>
    </source>
</evidence>
<accession>A0A9P3UNE5</accession>
<comment type="caution">
    <text evidence="2">The sequence shown here is derived from an EMBL/GenBank/DDBJ whole genome shotgun (WGS) entry which is preliminary data.</text>
</comment>
<reference evidence="2" key="1">
    <citation type="submission" date="2022-07" db="EMBL/GenBank/DDBJ databases">
        <title>The genome of Lyophyllum shimeji provides insight into the initial evolution of ectomycorrhizal fungal genome.</title>
        <authorList>
            <person name="Kobayashi Y."/>
            <person name="Shibata T."/>
            <person name="Hirakawa H."/>
            <person name="Shigenobu S."/>
            <person name="Nishiyama T."/>
            <person name="Yamada A."/>
            <person name="Hasebe M."/>
            <person name="Kawaguchi M."/>
        </authorList>
    </citation>
    <scope>NUCLEOTIDE SEQUENCE</scope>
    <source>
        <strain evidence="2">AT787</strain>
    </source>
</reference>
<feature type="compositionally biased region" description="Pro residues" evidence="1">
    <location>
        <begin position="95"/>
        <end position="104"/>
    </location>
</feature>
<proteinExistence type="predicted"/>
<feature type="region of interest" description="Disordered" evidence="1">
    <location>
        <begin position="68"/>
        <end position="110"/>
    </location>
</feature>
<dbReference type="Proteomes" id="UP001063166">
    <property type="component" value="Unassembled WGS sequence"/>
</dbReference>
<dbReference type="AlphaFoldDB" id="A0A9P3UNE5"/>
<feature type="compositionally biased region" description="Low complexity" evidence="1">
    <location>
        <begin position="82"/>
        <end position="94"/>
    </location>
</feature>
<sequence length="110" mass="12262">MDSETKTWSQWVLMKLEPQPKKFQFFPHLRLLVIVCDLSQITRTVEAPAAVWNVSIFFPRPGSLLQNTIAEDSSQHEKAPTGTVPSSGPASASPPRTPTVPPPLSRSRRR</sequence>
<keyword evidence="3" id="KW-1185">Reference proteome</keyword>
<protein>
    <submittedName>
        <fullName evidence="2">Uncharacterized protein</fullName>
    </submittedName>
</protein>
<evidence type="ECO:0000256" key="1">
    <source>
        <dbReference type="SAM" id="MobiDB-lite"/>
    </source>
</evidence>